<feature type="compositionally biased region" description="Polar residues" evidence="2">
    <location>
        <begin position="668"/>
        <end position="681"/>
    </location>
</feature>
<dbReference type="GeneID" id="25312871"/>
<evidence type="ECO:0000256" key="1">
    <source>
        <dbReference type="PROSITE-ProRule" id="PRU00288"/>
    </source>
</evidence>
<dbReference type="RefSeq" id="XP_013331724.1">
    <property type="nucleotide sequence ID" value="XM_013476270.1"/>
</dbReference>
<sequence length="695" mass="74606">MVTLPNKRQQARNERALQELIRTVPGNDRCADCQARNPGWASWNLGVFLCMRCAALHRKMGTHISKVKSLSMDSWTSEQVENMRKNGNEAVNKIYNPRNVKPPVPIDIDEADSAMERFIRQKYEHRSLEDGKPKPPSRDDSGYHTHKSSEDSPPPLPPKSGRKFGFGLRSVSSTSHLPRSSDKNSNPSSPRSDTFGSRSPPVPINKQSRVFGASVGEMSSSFESKLAVLRDMGFPDDKRNATILKGLSGNLERTIESLIRLGEGSSPGSGARTPVPKTTPQPSPNPSTSTNPFDRLDEKNPTQQNASSAAPTKSYNPFDVPTIQQSSQQSSIQSLEASFQNLQVSQPLFPHSTGGYPSQQQGPAAYQQPLTPPVFPSLQSPLVSSPQPLNSNYNPFFQSAIPAQSSGGNPYSPQTRSLSPSNPFFGHASSQAQLGPSASASVFSAPSQQRQYTDPTPSFSTSIFSQPPPQQQQQQYSSPQTSSNPFASMTASANPSITFQQPQAQPQSLYPSQPTFQNQPQQLAPQKTGRIDKNSILALYNLAPPPSSSSTTEQTQQAQQTPQSSDQSQFSAGPSPAPSLLTNSLGSTPQTQSSFNISTPQRSATMPEPMGSPTSGSRNPFLSSTTPFSSQPSTTAAAPGSTAPSGLGIGLGSKTPQMNNIPPRGHMSQGSVDVNGLQSGRHSPDAFANLSARYA</sequence>
<dbReference type="GO" id="GO:0005737">
    <property type="term" value="C:cytoplasm"/>
    <property type="evidence" value="ECO:0007669"/>
    <property type="project" value="TreeGrafter"/>
</dbReference>
<feature type="domain" description="Arf-GAP" evidence="3">
    <location>
        <begin position="15"/>
        <end position="126"/>
    </location>
</feature>
<dbReference type="PRINTS" id="PR00405">
    <property type="entry name" value="REVINTRACTNG"/>
</dbReference>
<keyword evidence="1" id="KW-0862">Zinc</keyword>
<feature type="compositionally biased region" description="Polar residues" evidence="2">
    <location>
        <begin position="170"/>
        <end position="197"/>
    </location>
</feature>
<dbReference type="SUPFAM" id="SSF57863">
    <property type="entry name" value="ArfGap/RecO-like zinc finger"/>
    <property type="match status" value="1"/>
</dbReference>
<feature type="compositionally biased region" description="Polar residues" evidence="2">
    <location>
        <begin position="580"/>
        <end position="604"/>
    </location>
</feature>
<keyword evidence="5" id="KW-1185">Reference proteome</keyword>
<accession>A0A0F4Z3L5</accession>
<evidence type="ECO:0000313" key="5">
    <source>
        <dbReference type="Proteomes" id="UP000053958"/>
    </source>
</evidence>
<name>A0A0F4Z3L5_RASE3</name>
<dbReference type="STRING" id="1408163.A0A0F4Z3L5"/>
<organism evidence="4 5">
    <name type="scientific">Rasamsonia emersonii (strain ATCC 16479 / CBS 393.64 / IMI 116815)</name>
    <dbReference type="NCBI Taxonomy" id="1408163"/>
    <lineage>
        <taxon>Eukaryota</taxon>
        <taxon>Fungi</taxon>
        <taxon>Dikarya</taxon>
        <taxon>Ascomycota</taxon>
        <taxon>Pezizomycotina</taxon>
        <taxon>Eurotiomycetes</taxon>
        <taxon>Eurotiomycetidae</taxon>
        <taxon>Eurotiales</taxon>
        <taxon>Trichocomaceae</taxon>
        <taxon>Rasamsonia</taxon>
    </lineage>
</organism>
<feature type="region of interest" description="Disordered" evidence="2">
    <location>
        <begin position="123"/>
        <end position="206"/>
    </location>
</feature>
<feature type="region of interest" description="Disordered" evidence="2">
    <location>
        <begin position="261"/>
        <end position="334"/>
    </location>
</feature>
<dbReference type="FunFam" id="1.10.8.10:FF:000081">
    <property type="entry name" value="GTPase activating protein for Arf"/>
    <property type="match status" value="1"/>
</dbReference>
<feature type="compositionally biased region" description="Polar residues" evidence="2">
    <location>
        <begin position="301"/>
        <end position="315"/>
    </location>
</feature>
<feature type="compositionally biased region" description="Low complexity" evidence="2">
    <location>
        <begin position="323"/>
        <end position="334"/>
    </location>
</feature>
<dbReference type="InterPro" id="IPR001164">
    <property type="entry name" value="ArfGAP_dom"/>
</dbReference>
<dbReference type="FunFam" id="1.10.220.150:FF:000026">
    <property type="entry name" value="GTPase activating protein for Arf, putative"/>
    <property type="match status" value="1"/>
</dbReference>
<dbReference type="PROSITE" id="PS50115">
    <property type="entry name" value="ARFGAP"/>
    <property type="match status" value="1"/>
</dbReference>
<feature type="compositionally biased region" description="Low complexity" evidence="2">
    <location>
        <begin position="548"/>
        <end position="571"/>
    </location>
</feature>
<dbReference type="EMBL" id="LASV01000035">
    <property type="protein sequence ID" value="KKA25112.1"/>
    <property type="molecule type" value="Genomic_DNA"/>
</dbReference>
<reference evidence="4 5" key="1">
    <citation type="submission" date="2015-04" db="EMBL/GenBank/DDBJ databases">
        <authorList>
            <person name="Heijne W.H."/>
            <person name="Fedorova N.D."/>
            <person name="Nierman W.C."/>
            <person name="Vollebregt A.W."/>
            <person name="Zhao Z."/>
            <person name="Wu L."/>
            <person name="Kumar M."/>
            <person name="Stam H."/>
            <person name="van den Berg M.A."/>
            <person name="Pel H.J."/>
        </authorList>
    </citation>
    <scope>NUCLEOTIDE SEQUENCE [LARGE SCALE GENOMIC DNA]</scope>
    <source>
        <strain evidence="4 5">CBS 393.64</strain>
    </source>
</reference>
<evidence type="ECO:0000313" key="4">
    <source>
        <dbReference type="EMBL" id="KKA25112.1"/>
    </source>
</evidence>
<dbReference type="Proteomes" id="UP000053958">
    <property type="component" value="Unassembled WGS sequence"/>
</dbReference>
<evidence type="ECO:0000256" key="2">
    <source>
        <dbReference type="SAM" id="MobiDB-lite"/>
    </source>
</evidence>
<dbReference type="SUPFAM" id="SSF46934">
    <property type="entry name" value="UBA-like"/>
    <property type="match status" value="1"/>
</dbReference>
<dbReference type="Pfam" id="PF01412">
    <property type="entry name" value="ArfGap"/>
    <property type="match status" value="1"/>
</dbReference>
<dbReference type="InterPro" id="IPR051718">
    <property type="entry name" value="ARF_GTPase-activating"/>
</dbReference>
<dbReference type="PANTHER" id="PTHR45705:SF7">
    <property type="entry name" value="ACTIVATING PROTEIN FOR ARF, PUTATIVE (AFU_ORTHOLOGUE AFUA_4G09120)-RELATED"/>
    <property type="match status" value="1"/>
</dbReference>
<dbReference type="SMART" id="SM00105">
    <property type="entry name" value="ArfGap"/>
    <property type="match status" value="1"/>
</dbReference>
<comment type="caution">
    <text evidence="4">The sequence shown here is derived from an EMBL/GenBank/DDBJ whole genome shotgun (WGS) entry which is preliminary data.</text>
</comment>
<dbReference type="CDD" id="cd08204">
    <property type="entry name" value="ArfGap"/>
    <property type="match status" value="1"/>
</dbReference>
<dbReference type="Gene3D" id="1.10.220.150">
    <property type="entry name" value="Arf GTPase activating protein"/>
    <property type="match status" value="1"/>
</dbReference>
<keyword evidence="1" id="KW-0479">Metal-binding</keyword>
<dbReference type="GO" id="GO:0008270">
    <property type="term" value="F:zinc ion binding"/>
    <property type="evidence" value="ECO:0007669"/>
    <property type="project" value="UniProtKB-KW"/>
</dbReference>
<dbReference type="AlphaFoldDB" id="A0A0F4Z3L5"/>
<keyword evidence="1" id="KW-0863">Zinc-finger</keyword>
<feature type="compositionally biased region" description="Low complexity" evidence="2">
    <location>
        <begin position="623"/>
        <end position="645"/>
    </location>
</feature>
<dbReference type="GO" id="GO:0005096">
    <property type="term" value="F:GTPase activator activity"/>
    <property type="evidence" value="ECO:0007669"/>
    <property type="project" value="InterPro"/>
</dbReference>
<feature type="compositionally biased region" description="Polar residues" evidence="2">
    <location>
        <begin position="393"/>
        <end position="434"/>
    </location>
</feature>
<dbReference type="InterPro" id="IPR009060">
    <property type="entry name" value="UBA-like_sf"/>
</dbReference>
<dbReference type="PANTHER" id="PTHR45705">
    <property type="entry name" value="FI20236P1"/>
    <property type="match status" value="1"/>
</dbReference>
<evidence type="ECO:0000259" key="3">
    <source>
        <dbReference type="PROSITE" id="PS50115"/>
    </source>
</evidence>
<dbReference type="Gene3D" id="1.10.8.10">
    <property type="entry name" value="DNA helicase RuvA subunit, C-terminal domain"/>
    <property type="match status" value="1"/>
</dbReference>
<feature type="compositionally biased region" description="Low complexity" evidence="2">
    <location>
        <begin position="455"/>
        <end position="483"/>
    </location>
</feature>
<dbReference type="OrthoDB" id="10266696at2759"/>
<feature type="compositionally biased region" description="Polar residues" evidence="2">
    <location>
        <begin position="612"/>
        <end position="622"/>
    </location>
</feature>
<feature type="compositionally biased region" description="Polar residues" evidence="2">
    <location>
        <begin position="484"/>
        <end position="525"/>
    </location>
</feature>
<feature type="region of interest" description="Disordered" evidence="2">
    <location>
        <begin position="346"/>
        <end position="527"/>
    </location>
</feature>
<feature type="compositionally biased region" description="Low complexity" evidence="2">
    <location>
        <begin position="376"/>
        <end position="392"/>
    </location>
</feature>
<dbReference type="InterPro" id="IPR038508">
    <property type="entry name" value="ArfGAP_dom_sf"/>
</dbReference>
<feature type="compositionally biased region" description="Low complexity" evidence="2">
    <location>
        <begin position="436"/>
        <end position="447"/>
    </location>
</feature>
<protein>
    <submittedName>
        <fullName evidence="4">GTPase activating protein for Arf</fullName>
    </submittedName>
</protein>
<proteinExistence type="predicted"/>
<feature type="region of interest" description="Disordered" evidence="2">
    <location>
        <begin position="541"/>
        <end position="695"/>
    </location>
</feature>
<dbReference type="InterPro" id="IPR037278">
    <property type="entry name" value="ARFGAP/RecO"/>
</dbReference>
<gene>
    <name evidence="4" type="ORF">T310_0817</name>
</gene>
<feature type="compositionally biased region" description="Basic and acidic residues" evidence="2">
    <location>
        <begin position="123"/>
        <end position="150"/>
    </location>
</feature>